<accession>A0A0B5ET90</accession>
<dbReference type="KEGG" id="sals:SLNWT_5672"/>
<organism evidence="2 3">
    <name type="scientific">Streptomyces albus (strain ATCC 21838 / DSM 41398 / FERM P-419 / JCM 4703 / NBRC 107858)</name>
    <dbReference type="NCBI Taxonomy" id="1081613"/>
    <lineage>
        <taxon>Bacteria</taxon>
        <taxon>Bacillati</taxon>
        <taxon>Actinomycetota</taxon>
        <taxon>Actinomycetes</taxon>
        <taxon>Kitasatosporales</taxon>
        <taxon>Streptomycetaceae</taxon>
        <taxon>Streptomyces</taxon>
    </lineage>
</organism>
<evidence type="ECO:0000313" key="3">
    <source>
        <dbReference type="Proteomes" id="UP000031523"/>
    </source>
</evidence>
<protein>
    <submittedName>
        <fullName evidence="2">Uncharacterized protein</fullName>
    </submittedName>
</protein>
<evidence type="ECO:0000256" key="1">
    <source>
        <dbReference type="SAM" id="MobiDB-lite"/>
    </source>
</evidence>
<reference evidence="2 3" key="1">
    <citation type="submission" date="2015-01" db="EMBL/GenBank/DDBJ databases">
        <title>Enhanced salinomycin production by adjusting the supply of polyketide extender units in Streptomyce albus DSM 41398.</title>
        <authorList>
            <person name="Lu C."/>
        </authorList>
    </citation>
    <scope>NUCLEOTIDE SEQUENCE [LARGE SCALE GENOMIC DNA]</scope>
    <source>
        <strain evidence="3">ATCC 21838 / DSM 41398 / FERM P-419 / JCM 4703 / NBRC 107858</strain>
    </source>
</reference>
<gene>
    <name evidence="2" type="ORF">SLNWT_5672</name>
</gene>
<feature type="compositionally biased region" description="Basic and acidic residues" evidence="1">
    <location>
        <begin position="71"/>
        <end position="84"/>
    </location>
</feature>
<dbReference type="AlphaFoldDB" id="A0A0B5ET90"/>
<evidence type="ECO:0000313" key="2">
    <source>
        <dbReference type="EMBL" id="AJE86048.1"/>
    </source>
</evidence>
<feature type="region of interest" description="Disordered" evidence="1">
    <location>
        <begin position="28"/>
        <end position="100"/>
    </location>
</feature>
<proteinExistence type="predicted"/>
<keyword evidence="3" id="KW-1185">Reference proteome</keyword>
<sequence>MQRQWFGAEAGSAAAALAGVPAEVEAAQHRGRLRTARRTLGSPRTPGRRPALSRPRADAQARSAAACDLPPEERRTAPEDRRTAADQSFGTSLDTSSVGS</sequence>
<name>A0A0B5ET90_STRA4</name>
<dbReference type="EMBL" id="CP010519">
    <property type="protein sequence ID" value="AJE86048.1"/>
    <property type="molecule type" value="Genomic_DNA"/>
</dbReference>
<feature type="compositionally biased region" description="Polar residues" evidence="1">
    <location>
        <begin position="85"/>
        <end position="100"/>
    </location>
</feature>
<dbReference type="Proteomes" id="UP000031523">
    <property type="component" value="Chromosome"/>
</dbReference>